<dbReference type="Gene3D" id="1.20.1250.20">
    <property type="entry name" value="MFS general substrate transporter like domains"/>
    <property type="match status" value="2"/>
</dbReference>
<feature type="transmembrane region" description="Helical" evidence="6">
    <location>
        <begin position="130"/>
        <end position="152"/>
    </location>
</feature>
<feature type="transmembrane region" description="Helical" evidence="6">
    <location>
        <begin position="43"/>
        <end position="63"/>
    </location>
</feature>
<geneLocation type="plasmid" evidence="8 9">
    <name>unnamed1</name>
</geneLocation>
<dbReference type="PANTHER" id="PTHR43124:SF3">
    <property type="entry name" value="CHLORAMPHENICOL EFFLUX PUMP RV0191"/>
    <property type="match status" value="1"/>
</dbReference>
<evidence type="ECO:0000259" key="7">
    <source>
        <dbReference type="PROSITE" id="PS50850"/>
    </source>
</evidence>
<keyword evidence="4 6" id="KW-1133">Transmembrane helix</keyword>
<evidence type="ECO:0000256" key="4">
    <source>
        <dbReference type="ARBA" id="ARBA00022989"/>
    </source>
</evidence>
<feature type="transmembrane region" description="Helical" evidence="6">
    <location>
        <begin position="334"/>
        <end position="358"/>
    </location>
</feature>
<dbReference type="GeneID" id="73292363"/>
<dbReference type="PANTHER" id="PTHR43124">
    <property type="entry name" value="PURINE EFFLUX PUMP PBUE"/>
    <property type="match status" value="1"/>
</dbReference>
<keyword evidence="3 6" id="KW-0812">Transmembrane</keyword>
<feature type="transmembrane region" description="Helical" evidence="6">
    <location>
        <begin position="301"/>
        <end position="322"/>
    </location>
</feature>
<reference evidence="8" key="1">
    <citation type="submission" date="2022-06" db="EMBL/GenBank/DDBJ databases">
        <title>Diverse halophilic archaea isolated from saline environments.</title>
        <authorList>
            <person name="Cui H.-L."/>
        </authorList>
    </citation>
    <scope>NUCLEOTIDE SEQUENCE</scope>
    <source>
        <strain evidence="8">WLHS1</strain>
        <plasmid evidence="8">unnamed1</plasmid>
    </source>
</reference>
<feature type="transmembrane region" description="Helical" evidence="6">
    <location>
        <begin position="204"/>
        <end position="225"/>
    </location>
</feature>
<gene>
    <name evidence="8" type="ORF">NGM29_19915</name>
</gene>
<dbReference type="InterPro" id="IPR020846">
    <property type="entry name" value="MFS_dom"/>
</dbReference>
<comment type="subcellular location">
    <subcellularLocation>
        <location evidence="1">Cell membrane</location>
        <topology evidence="1">Multi-pass membrane protein</topology>
    </subcellularLocation>
</comment>
<dbReference type="AlphaFoldDB" id="A0A9E7SZ51"/>
<evidence type="ECO:0000313" key="8">
    <source>
        <dbReference type="EMBL" id="UTF55663.1"/>
    </source>
</evidence>
<dbReference type="SUPFAM" id="SSF103473">
    <property type="entry name" value="MFS general substrate transporter"/>
    <property type="match status" value="1"/>
</dbReference>
<dbReference type="Pfam" id="PF07690">
    <property type="entry name" value="MFS_1"/>
    <property type="match status" value="1"/>
</dbReference>
<dbReference type="KEGG" id="sawl:NGM29_19915"/>
<feature type="transmembrane region" description="Helical" evidence="6">
    <location>
        <begin position="75"/>
        <end position="93"/>
    </location>
</feature>
<feature type="transmembrane region" description="Helical" evidence="6">
    <location>
        <begin position="7"/>
        <end position="31"/>
    </location>
</feature>
<proteinExistence type="predicted"/>
<evidence type="ECO:0000256" key="3">
    <source>
        <dbReference type="ARBA" id="ARBA00022692"/>
    </source>
</evidence>
<evidence type="ECO:0000256" key="2">
    <source>
        <dbReference type="ARBA" id="ARBA00022475"/>
    </source>
</evidence>
<dbReference type="InterPro" id="IPR036259">
    <property type="entry name" value="MFS_trans_sf"/>
</dbReference>
<feature type="transmembrane region" description="Helical" evidence="6">
    <location>
        <begin position="164"/>
        <end position="183"/>
    </location>
</feature>
<evidence type="ECO:0000256" key="6">
    <source>
        <dbReference type="SAM" id="Phobius"/>
    </source>
</evidence>
<feature type="transmembrane region" description="Helical" evidence="6">
    <location>
        <begin position="99"/>
        <end position="118"/>
    </location>
</feature>
<dbReference type="InterPro" id="IPR050189">
    <property type="entry name" value="MFS_Efflux_Transporters"/>
</dbReference>
<dbReference type="Proteomes" id="UP001056855">
    <property type="component" value="Plasmid unnamed1"/>
</dbReference>
<feature type="transmembrane region" description="Helical" evidence="6">
    <location>
        <begin position="364"/>
        <end position="385"/>
    </location>
</feature>
<dbReference type="GO" id="GO:0005886">
    <property type="term" value="C:plasma membrane"/>
    <property type="evidence" value="ECO:0007669"/>
    <property type="project" value="UniProtKB-SubCell"/>
</dbReference>
<feature type="transmembrane region" description="Helical" evidence="6">
    <location>
        <begin position="274"/>
        <end position="295"/>
    </location>
</feature>
<name>A0A9E7SZ51_9EURY</name>
<evidence type="ECO:0000256" key="5">
    <source>
        <dbReference type="ARBA" id="ARBA00023136"/>
    </source>
</evidence>
<dbReference type="InterPro" id="IPR011701">
    <property type="entry name" value="MFS"/>
</dbReference>
<keyword evidence="2" id="KW-1003">Cell membrane</keyword>
<keyword evidence="8" id="KW-0614">Plasmid</keyword>
<keyword evidence="9" id="KW-1185">Reference proteome</keyword>
<feature type="transmembrane region" description="Helical" evidence="6">
    <location>
        <begin position="245"/>
        <end position="267"/>
    </location>
</feature>
<protein>
    <submittedName>
        <fullName evidence="8">MFS transporter</fullName>
    </submittedName>
</protein>
<dbReference type="RefSeq" id="WP_254160926.1">
    <property type="nucleotide sequence ID" value="NZ_CP100356.1"/>
</dbReference>
<evidence type="ECO:0000313" key="9">
    <source>
        <dbReference type="Proteomes" id="UP001056855"/>
    </source>
</evidence>
<evidence type="ECO:0000256" key="1">
    <source>
        <dbReference type="ARBA" id="ARBA00004651"/>
    </source>
</evidence>
<sequence>MNRHHRWVVTFFGWGLYFSFTFAWYTLAALLPRVLEEVTMTSLATGILLGAVSAVMALTWMVMGPLVDRVGPGPAMGVGVAVLGFAAAFRGVASGFPLLFASMIVIALGGSTVTYGLPRALSSYFPADEVGTPIGIVTVGAQFGSLAAFGVMPQVSSFVGGWQPAFALSGIPAMVFAAGWLVFYERDSTAEKSSPPSVATVRRLFFQPGILALVAAGFMYLFATHSTLGWLATLLSTRGFSAKTASQLVAVLIAGQILGTLVVPALSDRVGHRAAFIGATGVSFTFGMVSFAVFSTRLLPLVGVGIVSGLALGGISPLLRVLPMELVSQDTLSTVISMIFGVGAIGGFLGPVLVGATLESTTLFAGFGILALPGVAFMIISVAFARLE</sequence>
<dbReference type="PROSITE" id="PS50850">
    <property type="entry name" value="MFS"/>
    <property type="match status" value="1"/>
</dbReference>
<keyword evidence="5 6" id="KW-0472">Membrane</keyword>
<organism evidence="8 9">
    <name type="scientific">Natronosalvus rutilus</name>
    <dbReference type="NCBI Taxonomy" id="2953753"/>
    <lineage>
        <taxon>Archaea</taxon>
        <taxon>Methanobacteriati</taxon>
        <taxon>Methanobacteriota</taxon>
        <taxon>Stenosarchaea group</taxon>
        <taxon>Halobacteria</taxon>
        <taxon>Halobacteriales</taxon>
        <taxon>Natrialbaceae</taxon>
        <taxon>Natronosalvus</taxon>
    </lineage>
</organism>
<dbReference type="GO" id="GO:0022857">
    <property type="term" value="F:transmembrane transporter activity"/>
    <property type="evidence" value="ECO:0007669"/>
    <property type="project" value="InterPro"/>
</dbReference>
<accession>A0A9E7SZ51</accession>
<feature type="domain" description="Major facilitator superfamily (MFS) profile" evidence="7">
    <location>
        <begin position="9"/>
        <end position="386"/>
    </location>
</feature>
<dbReference type="EMBL" id="CP100356">
    <property type="protein sequence ID" value="UTF55663.1"/>
    <property type="molecule type" value="Genomic_DNA"/>
</dbReference>